<feature type="transmembrane region" description="Helical" evidence="1">
    <location>
        <begin position="18"/>
        <end position="36"/>
    </location>
</feature>
<dbReference type="Gene3D" id="3.20.20.190">
    <property type="entry name" value="Phosphatidylinositol (PI) phosphodiesterase"/>
    <property type="match status" value="1"/>
</dbReference>
<dbReference type="InterPro" id="IPR017946">
    <property type="entry name" value="PLC-like_Pdiesterase_TIM-brl"/>
</dbReference>
<dbReference type="PATRIC" id="fig|45634.12.peg.2071"/>
<feature type="transmembrane region" description="Helical" evidence="1">
    <location>
        <begin position="66"/>
        <end position="85"/>
    </location>
</feature>
<feature type="domain" description="GP-PDE" evidence="2">
    <location>
        <begin position="332"/>
        <end position="560"/>
    </location>
</feature>
<comment type="caution">
    <text evidence="3">The sequence shown here is derived from an EMBL/GenBank/DDBJ whole genome shotgun (WGS) entry which is preliminary data.</text>
</comment>
<evidence type="ECO:0000313" key="4">
    <source>
        <dbReference type="Proteomes" id="UP000070377"/>
    </source>
</evidence>
<dbReference type="AlphaFoldDB" id="A0A139MX72"/>
<keyword evidence="3" id="KW-0378">Hydrolase</keyword>
<dbReference type="Proteomes" id="UP000070377">
    <property type="component" value="Unassembled WGS sequence"/>
</dbReference>
<evidence type="ECO:0000259" key="2">
    <source>
        <dbReference type="PROSITE" id="PS51704"/>
    </source>
</evidence>
<evidence type="ECO:0000313" key="3">
    <source>
        <dbReference type="EMBL" id="KXT68379.1"/>
    </source>
</evidence>
<feature type="transmembrane region" description="Helical" evidence="1">
    <location>
        <begin position="224"/>
        <end position="244"/>
    </location>
</feature>
<proteinExistence type="predicted"/>
<dbReference type="PROSITE" id="PS51704">
    <property type="entry name" value="GP_PDE"/>
    <property type="match status" value="1"/>
</dbReference>
<dbReference type="EC" id="3.1.4.46" evidence="3"/>
<keyword evidence="1" id="KW-0812">Transmembrane</keyword>
<feature type="transmembrane region" description="Helical" evidence="1">
    <location>
        <begin position="256"/>
        <end position="281"/>
    </location>
</feature>
<dbReference type="GO" id="GO:0006629">
    <property type="term" value="P:lipid metabolic process"/>
    <property type="evidence" value="ECO:0007669"/>
    <property type="project" value="InterPro"/>
</dbReference>
<dbReference type="PANTHER" id="PTHR46211">
    <property type="entry name" value="GLYCEROPHOSPHORYL DIESTER PHOSPHODIESTERASE"/>
    <property type="match status" value="1"/>
</dbReference>
<dbReference type="SUPFAM" id="SSF51695">
    <property type="entry name" value="PLC-like phosphodiesterases"/>
    <property type="match status" value="1"/>
</dbReference>
<dbReference type="Pfam" id="PF03009">
    <property type="entry name" value="GDPD"/>
    <property type="match status" value="1"/>
</dbReference>
<sequence length="584" mass="67505">MKPEKLSFKRFYHNLDKILVLFFMAFMMMEYAWIPFNSYAAEYLLKQTGYLFLSYNNVWAVLSSNWLVGLGFLVLVVVNLFVAYFQSGMIFMGIRNLLDKENRPVFAFLGKTFRDSFAIVKKAGPGKMLFIVLYMGFLFPFLRQILKIYYLNKILVPDFIVTYLANNILFAVFMGLLVVGMLLVAVRLMFALPQLFFEHATVPQAIRFSLAKTKNRLFFYTRHLFWIIIKSFLLYTFLSAPAILGQQYANTQPNEVVLFSGIAAFVLIKFAYYAMLSYFLLKFVSFLTDRTLNDYPTKKGLSLMRWFVLTIASLSFALEGYVYLNFPLENVPITISHRGVSRENGIQNTVEALEKTALLKPDLVEMDVQETKDGQFVMMHDANLKQLAGLDAQPQDLTLAELTSLVISENGYRAKISSFDDYFTRANQLGQRLLIEIKTSKKDSKDMMERFLSKYGAKIKVYQHQIQSLDYQVIDQVVKYDSSIPSFFILPYNTIFPRTKASGYTMEYSTLDENFVNKLWQSDKRLYDWTINDEDSIVKSFRLGVDGMITDDLELVQSSIKELKDDPDYTTLLLNKSLDLLSFS</sequence>
<reference evidence="3 4" key="1">
    <citation type="submission" date="2016-01" db="EMBL/GenBank/DDBJ databases">
        <title>Highly variable Streptococcus oralis are common among viridans streptococci isolated from primates.</title>
        <authorList>
            <person name="Denapaite D."/>
            <person name="Rieger M."/>
            <person name="Koendgen S."/>
            <person name="Brueckner R."/>
            <person name="Ochigava I."/>
            <person name="Kappeler P."/>
            <person name="Maetz-Rensing K."/>
            <person name="Leendertz F."/>
            <person name="Hakenbeck R."/>
        </authorList>
    </citation>
    <scope>NUCLEOTIDE SEQUENCE [LARGE SCALE GENOMIC DNA]</scope>
    <source>
        <strain evidence="3 4">DD08</strain>
    </source>
</reference>
<protein>
    <submittedName>
        <fullName evidence="3">Glycerophosphoryl diester phosphodiesterase</fullName>
        <ecNumber evidence="3">3.1.4.46</ecNumber>
    </submittedName>
</protein>
<keyword evidence="1" id="KW-0472">Membrane</keyword>
<dbReference type="PANTHER" id="PTHR46211:SF8">
    <property type="entry name" value="PHOSPHODIESTERASE"/>
    <property type="match status" value="1"/>
</dbReference>
<dbReference type="EMBL" id="LQRD01000076">
    <property type="protein sequence ID" value="KXT68379.1"/>
    <property type="molecule type" value="Genomic_DNA"/>
</dbReference>
<dbReference type="Pfam" id="PF10110">
    <property type="entry name" value="GPDPase_memb"/>
    <property type="match status" value="1"/>
</dbReference>
<evidence type="ECO:0000256" key="1">
    <source>
        <dbReference type="SAM" id="Phobius"/>
    </source>
</evidence>
<feature type="transmembrane region" description="Helical" evidence="1">
    <location>
        <begin position="163"/>
        <end position="186"/>
    </location>
</feature>
<dbReference type="RefSeq" id="WP_061423511.1">
    <property type="nucleotide sequence ID" value="NZ_KQ969064.1"/>
</dbReference>
<keyword evidence="1" id="KW-1133">Transmembrane helix</keyword>
<dbReference type="STRING" id="45634.SCRDD08_01991"/>
<feature type="transmembrane region" description="Helical" evidence="1">
    <location>
        <begin position="302"/>
        <end position="324"/>
    </location>
</feature>
<accession>A0A139MX72</accession>
<name>A0A139MX72_STRCR</name>
<gene>
    <name evidence="3" type="ORF">SCRDD08_01991</name>
</gene>
<dbReference type="InterPro" id="IPR030395">
    <property type="entry name" value="GP_PDE_dom"/>
</dbReference>
<organism evidence="3 4">
    <name type="scientific">Streptococcus cristatus</name>
    <dbReference type="NCBI Taxonomy" id="45634"/>
    <lineage>
        <taxon>Bacteria</taxon>
        <taxon>Bacillati</taxon>
        <taxon>Bacillota</taxon>
        <taxon>Bacilli</taxon>
        <taxon>Lactobacillales</taxon>
        <taxon>Streptococcaceae</taxon>
        <taxon>Streptococcus</taxon>
    </lineage>
</organism>
<dbReference type="CDD" id="cd08579">
    <property type="entry name" value="GDPD_memb_like"/>
    <property type="match status" value="1"/>
</dbReference>
<feature type="transmembrane region" description="Helical" evidence="1">
    <location>
        <begin position="129"/>
        <end position="151"/>
    </location>
</feature>
<dbReference type="InterPro" id="IPR018476">
    <property type="entry name" value="GlyceroP-diester-Pdiesterase_M"/>
</dbReference>
<dbReference type="GO" id="GO:0008889">
    <property type="term" value="F:glycerophosphodiester phosphodiesterase activity"/>
    <property type="evidence" value="ECO:0007669"/>
    <property type="project" value="UniProtKB-EC"/>
</dbReference>